<organism evidence="4 5">
    <name type="scientific">Maribellus comscasis</name>
    <dbReference type="NCBI Taxonomy" id="2681766"/>
    <lineage>
        <taxon>Bacteria</taxon>
        <taxon>Pseudomonadati</taxon>
        <taxon>Bacteroidota</taxon>
        <taxon>Bacteroidia</taxon>
        <taxon>Marinilabiliales</taxon>
        <taxon>Prolixibacteraceae</taxon>
        <taxon>Maribellus</taxon>
    </lineage>
</organism>
<proteinExistence type="predicted"/>
<dbReference type="SUPFAM" id="SSF48452">
    <property type="entry name" value="TPR-like"/>
    <property type="match status" value="2"/>
</dbReference>
<keyword evidence="5" id="KW-1185">Reference proteome</keyword>
<dbReference type="RefSeq" id="WP_158869918.1">
    <property type="nucleotide sequence ID" value="NZ_CP046401.1"/>
</dbReference>
<protein>
    <submittedName>
        <fullName evidence="4">CHAT domain-containing protein</fullName>
    </submittedName>
</protein>
<evidence type="ECO:0000256" key="2">
    <source>
        <dbReference type="SAM" id="Phobius"/>
    </source>
</evidence>
<dbReference type="InterPro" id="IPR019734">
    <property type="entry name" value="TPR_rpt"/>
</dbReference>
<feature type="transmembrane region" description="Helical" evidence="2">
    <location>
        <begin position="922"/>
        <end position="941"/>
    </location>
</feature>
<keyword evidence="1" id="KW-0802">TPR repeat</keyword>
<sequence>MNKLFIVLIFSTLTLSPIYLFGIDLNNENDSIQAVQLFSVASEYSYTGQYYEALEAFKDALELRKKFYGENSNRLAGTYMALGTTYKNIGKYDLAEQNVLIAERLYKDRYGANSSRISNVYFNIGNIYRAKLNYAEAIRYFEQSITIIKSQEVVDHVLIAYINYSIAEIYYLMERYDKAIEIIKSNIDNSETIDKIYYYELLGAIYNTEKKYDLASIAYEKAIKYTLEFYPTNDINIAFQYLNYASFQYNINNYEVAEDYLKKAYSIISLTETQTGTTIAEYYRIYGFLNAGKKINTTDVEDFRNQKYQNYQQAIFYFKKALKAYNFPPDPESITSLDEINSISIVSSISILKFIADNYVEMALIYEGNNKDIYKKSIDRALDYYGFVGDLLQKTKREISDDDSRILLAGLEQSTLIKLIETSFRAYKLENSVEYVELAFKNAESLKSGSLFDKLSNDEAMQSSLIPDSLLTLERKINLNITNFSSMKYNEQVSETPDVSEINRLDSVLFSLRRQRTELNDYLEDNYKQYYSLKYSDNSININKIQDKLKSDEVLVEYVLNEMDSLTELYTFFFTNNEVQFERQELAPSFSKNIDEIFQFMSNSGYIFTKNEDSKKYCVASNQLYKNLIAPYENKIKDKNLIIVPDGKLSYISFDALLTDLPDTTSTIQFNKLDYLIKSNIINYSYSANLIYNIDNTKTNSQKRILAFAPEYNSDSITIGNSVFPLRPLIGTQKEVDLIASEIKTEVYKGENATELKFREKSEDYDILHLAMHAFINDSLPSLSQFAFAQNKNGNLSSDGLLSTADIYNLNLKARLSVLSACNTGTGQLKKGEGVISLARGFLYAGCPAIIMTLWEVEDNSGTKIMSSFYKFLKKGKNKDEALRLAKLEYLENANSRLAHPHYWLGYVSIGDNTSLYKSYDFYFFSLLLLTIIGVTAEQIIRIRKARKKRA</sequence>
<dbReference type="PROSITE" id="PS50005">
    <property type="entry name" value="TPR"/>
    <property type="match status" value="2"/>
</dbReference>
<reference evidence="4 5" key="1">
    <citation type="submission" date="2019-11" db="EMBL/GenBank/DDBJ databases">
        <authorList>
            <person name="Zheng R.K."/>
            <person name="Sun C.M."/>
        </authorList>
    </citation>
    <scope>NUCLEOTIDE SEQUENCE [LARGE SCALE GENOMIC DNA]</scope>
    <source>
        <strain evidence="4 5">WC007</strain>
    </source>
</reference>
<evidence type="ECO:0000313" key="5">
    <source>
        <dbReference type="Proteomes" id="UP000428260"/>
    </source>
</evidence>
<feature type="domain" description="CHAT" evidence="3">
    <location>
        <begin position="621"/>
        <end position="912"/>
    </location>
</feature>
<dbReference type="Pfam" id="PF13181">
    <property type="entry name" value="TPR_8"/>
    <property type="match status" value="1"/>
</dbReference>
<accession>A0A6I6K537</accession>
<keyword evidence="2" id="KW-0472">Membrane</keyword>
<dbReference type="Pfam" id="PF13424">
    <property type="entry name" value="TPR_12"/>
    <property type="match status" value="2"/>
</dbReference>
<evidence type="ECO:0000259" key="3">
    <source>
        <dbReference type="Pfam" id="PF12770"/>
    </source>
</evidence>
<evidence type="ECO:0000256" key="1">
    <source>
        <dbReference type="PROSITE-ProRule" id="PRU00339"/>
    </source>
</evidence>
<feature type="repeat" description="TPR" evidence="1">
    <location>
        <begin position="118"/>
        <end position="151"/>
    </location>
</feature>
<dbReference type="AlphaFoldDB" id="A0A6I6K537"/>
<dbReference type="PANTHER" id="PTHR10098:SF108">
    <property type="entry name" value="TETRATRICOPEPTIDE REPEAT PROTEIN 28"/>
    <property type="match status" value="1"/>
</dbReference>
<dbReference type="Pfam" id="PF12770">
    <property type="entry name" value="CHAT"/>
    <property type="match status" value="1"/>
</dbReference>
<dbReference type="SMART" id="SM00028">
    <property type="entry name" value="TPR"/>
    <property type="match status" value="5"/>
</dbReference>
<dbReference type="InterPro" id="IPR024983">
    <property type="entry name" value="CHAT_dom"/>
</dbReference>
<dbReference type="KEGG" id="mcos:GM418_24675"/>
<keyword evidence="2" id="KW-1133">Transmembrane helix</keyword>
<evidence type="ECO:0000313" key="4">
    <source>
        <dbReference type="EMBL" id="QGY46733.1"/>
    </source>
</evidence>
<feature type="repeat" description="TPR" evidence="1">
    <location>
        <begin position="34"/>
        <end position="67"/>
    </location>
</feature>
<dbReference type="Proteomes" id="UP000428260">
    <property type="component" value="Chromosome"/>
</dbReference>
<dbReference type="EMBL" id="CP046401">
    <property type="protein sequence ID" value="QGY46733.1"/>
    <property type="molecule type" value="Genomic_DNA"/>
</dbReference>
<keyword evidence="2" id="KW-0812">Transmembrane</keyword>
<dbReference type="PANTHER" id="PTHR10098">
    <property type="entry name" value="RAPSYN-RELATED"/>
    <property type="match status" value="1"/>
</dbReference>
<dbReference type="InterPro" id="IPR011990">
    <property type="entry name" value="TPR-like_helical_dom_sf"/>
</dbReference>
<gene>
    <name evidence="4" type="ORF">GM418_24675</name>
</gene>
<name>A0A6I6K537_9BACT</name>
<dbReference type="Gene3D" id="1.25.40.10">
    <property type="entry name" value="Tetratricopeptide repeat domain"/>
    <property type="match status" value="2"/>
</dbReference>